<evidence type="ECO:0000313" key="3">
    <source>
        <dbReference type="EMBL" id="ROR94865.1"/>
    </source>
</evidence>
<comment type="caution">
    <text evidence="3">The sequence shown here is derived from an EMBL/GenBank/DDBJ whole genome shotgun (WGS) entry which is preliminary data.</text>
</comment>
<dbReference type="Pfam" id="PF03993">
    <property type="entry name" value="DUF349"/>
    <property type="match status" value="3"/>
</dbReference>
<name>A0A3N2D4Y1_9GAMM</name>
<dbReference type="EMBL" id="RKHR01000010">
    <property type="protein sequence ID" value="ROR94865.1"/>
    <property type="molecule type" value="Genomic_DNA"/>
</dbReference>
<dbReference type="AlphaFoldDB" id="A0A3N2D4Y1"/>
<sequence>MLKKLFSFTRSKNKADASKTTPSPINVDSLDEHNPKQRQRLLERLRQTSDADELTKLGSRLQDNPQLIADFIASPHPMLARLAASRLSADELSNVEWQQLITLPHSLAFQQRLISQCDDAKLLQLLASSGHSSELRQQACSRINQPEQLRELLNSIGNRDKKVRQQLKEALAKQRQIELDAEQQQQQIEALSAQSQYAASHAWNPQLGGKLKLLKQQFDTLQANLSDRQRETIKAHLEQISEAVAQHQAELDAAHQAEQLKQQHRQLAVELAALLQRLQQSYHCEQADELAVILSSVTSTIKGQHEQLQPLLTSLSCLHQAHQNYQQQLPTLQTLQQQPSLNDEQHAQLQELLNNIAWPADAKAPPLIEELNEKLAPSQPKTQPAKQDTQRSKQLRSELKQHLIDCEQAVDNKDLKTVNQLSGTIRQQLTQEGLTDKELSAHWQRLNKRIYELRDWHKFASMPKRQQLCDEMSNVVNSKLSVQLRADKIKQLQADWKALGNDFSPESKQLWSTFKAAADIAYEPCKIYFAEQQQLREQNSLRRSELCQQLEQYLTEHDFEQSDFEQIDLILQQAKREWRQYSPAEKRHSKAQQQRFNTLLKSINNHRQQHIDLLIEQKQRLIDEAQQLVNSDELASAIEQAKQLQQRWQQGEKLPHAIDKKLWHELRAHLDILFERRQQQQQQRNSAQQENVEAGHRLIEQLQQLSQLDDQALSNSREDYQQLISQYQLVGERPHNDYKQQQIQFKKACDAYDSHYAGLSRRAKAEQWASFLTFCQQLNQRDLASEPQEKASLQNAINSAWAELDFPEPWRTTVIPRIDNADVASDEQQHRKLCIELELLLGVDSPSKDQALRMELQMNKLQKGLGQNSPSPLELRLDWLKLAACPSPELQQRFDQLQLKG</sequence>
<protein>
    <submittedName>
        <fullName evidence="3">Uncharacterized protein DUF349</fullName>
    </submittedName>
</protein>
<accession>A0A3N2D4Y1</accession>
<dbReference type="InterPro" id="IPR007139">
    <property type="entry name" value="DUF349"/>
</dbReference>
<feature type="region of interest" description="Disordered" evidence="2">
    <location>
        <begin position="13"/>
        <end position="34"/>
    </location>
</feature>
<keyword evidence="4" id="KW-1185">Reference proteome</keyword>
<reference evidence="3 4" key="1">
    <citation type="submission" date="2018-11" db="EMBL/GenBank/DDBJ databases">
        <title>Genomic Encyclopedia of Type Strains, Phase IV (KMG-IV): sequencing the most valuable type-strain genomes for metagenomic binning, comparative biology and taxonomic classification.</title>
        <authorList>
            <person name="Goeker M."/>
        </authorList>
    </citation>
    <scope>NUCLEOTIDE SEQUENCE [LARGE SCALE GENOMIC DNA]</scope>
    <source>
        <strain evidence="3 4">DSM 100316</strain>
    </source>
</reference>
<feature type="coiled-coil region" evidence="1">
    <location>
        <begin position="670"/>
        <end position="697"/>
    </location>
</feature>
<keyword evidence="1" id="KW-0175">Coiled coil</keyword>
<dbReference type="Proteomes" id="UP000275394">
    <property type="component" value="Unassembled WGS sequence"/>
</dbReference>
<feature type="region of interest" description="Disordered" evidence="2">
    <location>
        <begin position="375"/>
        <end position="398"/>
    </location>
</feature>
<organism evidence="3 4">
    <name type="scientific">Sinobacterium caligoides</name>
    <dbReference type="NCBI Taxonomy" id="933926"/>
    <lineage>
        <taxon>Bacteria</taxon>
        <taxon>Pseudomonadati</taxon>
        <taxon>Pseudomonadota</taxon>
        <taxon>Gammaproteobacteria</taxon>
        <taxon>Cellvibrionales</taxon>
        <taxon>Spongiibacteraceae</taxon>
        <taxon>Sinobacterium</taxon>
    </lineage>
</organism>
<feature type="coiled-coil region" evidence="1">
    <location>
        <begin position="164"/>
        <end position="281"/>
    </location>
</feature>
<feature type="compositionally biased region" description="Basic and acidic residues" evidence="2">
    <location>
        <begin position="388"/>
        <end position="398"/>
    </location>
</feature>
<evidence type="ECO:0000256" key="1">
    <source>
        <dbReference type="SAM" id="Coils"/>
    </source>
</evidence>
<proteinExistence type="predicted"/>
<dbReference type="RefSeq" id="WP_162844248.1">
    <property type="nucleotide sequence ID" value="NZ_RKHR01000010.1"/>
</dbReference>
<evidence type="ECO:0000256" key="2">
    <source>
        <dbReference type="SAM" id="MobiDB-lite"/>
    </source>
</evidence>
<evidence type="ECO:0000313" key="4">
    <source>
        <dbReference type="Proteomes" id="UP000275394"/>
    </source>
</evidence>
<gene>
    <name evidence="3" type="ORF">EDC56_3851</name>
</gene>